<evidence type="ECO:0000256" key="1">
    <source>
        <dbReference type="ARBA" id="ARBA00008613"/>
    </source>
</evidence>
<accession>D3BF91</accession>
<dbReference type="GO" id="GO:0000221">
    <property type="term" value="C:vacuolar proton-transporting V-type ATPase, V1 domain"/>
    <property type="evidence" value="ECO:0007669"/>
    <property type="project" value="InterPro"/>
</dbReference>
<comment type="similarity">
    <text evidence="1">Belongs to the V-ATPase H subunit family.</text>
</comment>
<comment type="caution">
    <text evidence="6">The sequence shown here is derived from an EMBL/GenBank/DDBJ whole genome shotgun (WGS) entry which is preliminary data.</text>
</comment>
<dbReference type="Proteomes" id="UP000001396">
    <property type="component" value="Unassembled WGS sequence"/>
</dbReference>
<dbReference type="AlphaFoldDB" id="D3BF91"/>
<dbReference type="InterPro" id="IPR016024">
    <property type="entry name" value="ARM-type_fold"/>
</dbReference>
<dbReference type="EMBL" id="ADBJ01000031">
    <property type="protein sequence ID" value="EFA79805.1"/>
    <property type="molecule type" value="Genomic_DNA"/>
</dbReference>
<keyword evidence="3" id="KW-0375">Hydrogen ion transport</keyword>
<dbReference type="InterPro" id="IPR011989">
    <property type="entry name" value="ARM-like"/>
</dbReference>
<gene>
    <name evidence="6" type="ORF">PPL_06624</name>
</gene>
<dbReference type="InParanoid" id="D3BF91"/>
<dbReference type="STRING" id="670386.D3BF91"/>
<dbReference type="InterPro" id="IPR038497">
    <property type="entry name" value="ATPase_V1-cplx_hsu_C_sf"/>
</dbReference>
<dbReference type="Pfam" id="PF11698">
    <property type="entry name" value="V-ATPase_H_C"/>
    <property type="match status" value="1"/>
</dbReference>
<protein>
    <submittedName>
        <fullName evidence="6">Vacuolar ATP synthase subunit H</fullName>
    </submittedName>
</protein>
<name>D3BF91_HETP5</name>
<feature type="domain" description="ATPase V1 complex subunit H C-terminal" evidence="5">
    <location>
        <begin position="40"/>
        <end position="156"/>
    </location>
</feature>
<evidence type="ECO:0000313" key="6">
    <source>
        <dbReference type="EMBL" id="EFA79805.1"/>
    </source>
</evidence>
<sequence>MIEGGLIRMLNFLSNKKWGDQDIVDDLEKLSEALSQDIAKMSSFDKYRTEVQTNELEWSPVHKSENFWKENALRFEENSHSVLKLLHLILQKSENPVHLSIACHDLGEFARFHPRGKIIIEALGIKQDIMRLMTNPNEEVKKQALFALQKMMINNWEYLSAK</sequence>
<dbReference type="OMA" id="QTNELEW"/>
<organism evidence="6 7">
    <name type="scientific">Heterostelium pallidum (strain ATCC 26659 / Pp 5 / PN500)</name>
    <name type="common">Cellular slime mold</name>
    <name type="synonym">Polysphondylium pallidum</name>
    <dbReference type="NCBI Taxonomy" id="670386"/>
    <lineage>
        <taxon>Eukaryota</taxon>
        <taxon>Amoebozoa</taxon>
        <taxon>Evosea</taxon>
        <taxon>Eumycetozoa</taxon>
        <taxon>Dictyostelia</taxon>
        <taxon>Acytosteliales</taxon>
        <taxon>Acytosteliaceae</taxon>
        <taxon>Heterostelium</taxon>
    </lineage>
</organism>
<keyword evidence="7" id="KW-1185">Reference proteome</keyword>
<dbReference type="Pfam" id="PF03224">
    <property type="entry name" value="V-ATPase_H_N"/>
    <property type="match status" value="1"/>
</dbReference>
<keyword evidence="4" id="KW-0406">Ion transport</keyword>
<dbReference type="GO" id="GO:0046961">
    <property type="term" value="F:proton-transporting ATPase activity, rotational mechanism"/>
    <property type="evidence" value="ECO:0007669"/>
    <property type="project" value="InterPro"/>
</dbReference>
<evidence type="ECO:0000256" key="4">
    <source>
        <dbReference type="ARBA" id="ARBA00023065"/>
    </source>
</evidence>
<evidence type="ECO:0000313" key="7">
    <source>
        <dbReference type="Proteomes" id="UP000001396"/>
    </source>
</evidence>
<evidence type="ECO:0000256" key="2">
    <source>
        <dbReference type="ARBA" id="ARBA00022448"/>
    </source>
</evidence>
<dbReference type="InterPro" id="IPR004908">
    <property type="entry name" value="ATPase_V1-cplx_hsu"/>
</dbReference>
<reference evidence="6 7" key="1">
    <citation type="journal article" date="2011" name="Genome Res.">
        <title>Phylogeny-wide analysis of social amoeba genomes highlights ancient origins for complex intercellular communication.</title>
        <authorList>
            <person name="Heidel A.J."/>
            <person name="Lawal H.M."/>
            <person name="Felder M."/>
            <person name="Schilde C."/>
            <person name="Helps N.R."/>
            <person name="Tunggal B."/>
            <person name="Rivero F."/>
            <person name="John U."/>
            <person name="Schleicher M."/>
            <person name="Eichinger L."/>
            <person name="Platzer M."/>
            <person name="Noegel A.A."/>
            <person name="Schaap P."/>
            <person name="Gloeckner G."/>
        </authorList>
    </citation>
    <scope>NUCLEOTIDE SEQUENCE [LARGE SCALE GENOMIC DNA]</scope>
    <source>
        <strain evidence="7">ATCC 26659 / Pp 5 / PN500</strain>
    </source>
</reference>
<proteinExistence type="inferred from homology"/>
<dbReference type="Gene3D" id="1.25.40.150">
    <property type="entry name" value="V-type ATPase, subunit H, C-terminal domain"/>
    <property type="match status" value="1"/>
</dbReference>
<dbReference type="PANTHER" id="PTHR10698">
    <property type="entry name" value="V-TYPE PROTON ATPASE SUBUNIT H"/>
    <property type="match status" value="1"/>
</dbReference>
<dbReference type="PANTHER" id="PTHR10698:SF0">
    <property type="entry name" value="V-TYPE PROTON ATPASE SUBUNIT H"/>
    <property type="match status" value="1"/>
</dbReference>
<evidence type="ECO:0000259" key="5">
    <source>
        <dbReference type="Pfam" id="PF11698"/>
    </source>
</evidence>
<dbReference type="GeneID" id="31362106"/>
<dbReference type="Gene3D" id="1.25.10.10">
    <property type="entry name" value="Leucine-rich Repeat Variant"/>
    <property type="match status" value="1"/>
</dbReference>
<keyword evidence="2" id="KW-0813">Transport</keyword>
<evidence type="ECO:0000256" key="3">
    <source>
        <dbReference type="ARBA" id="ARBA00022781"/>
    </source>
</evidence>
<dbReference type="RefSeq" id="XP_020431926.1">
    <property type="nucleotide sequence ID" value="XM_020577478.1"/>
</dbReference>
<dbReference type="SUPFAM" id="SSF48371">
    <property type="entry name" value="ARM repeat"/>
    <property type="match status" value="1"/>
</dbReference>
<dbReference type="InterPro" id="IPR011987">
    <property type="entry name" value="ATPase_V1-cplx_hsu_C"/>
</dbReference>